<dbReference type="Proteomes" id="UP000324222">
    <property type="component" value="Unassembled WGS sequence"/>
</dbReference>
<name>A0A5B7FET8_PORTR</name>
<sequence length="86" mass="9596">MLSNLPSFPPHSLTKFNSAVCLPHNSSDYSKFFNYLTCKVEHILSLYPFAEISSLEISMFTTSFGFPLPSLTTLVNRPSTLLSSMT</sequence>
<evidence type="ECO:0000313" key="1">
    <source>
        <dbReference type="EMBL" id="MPC44075.1"/>
    </source>
</evidence>
<proteinExistence type="predicted"/>
<dbReference type="EMBL" id="VSRR010006113">
    <property type="protein sequence ID" value="MPC44075.1"/>
    <property type="molecule type" value="Genomic_DNA"/>
</dbReference>
<reference evidence="1 2" key="1">
    <citation type="submission" date="2019-05" db="EMBL/GenBank/DDBJ databases">
        <title>Another draft genome of Portunus trituberculatus and its Hox gene families provides insights of decapod evolution.</title>
        <authorList>
            <person name="Jeong J.-H."/>
            <person name="Song I."/>
            <person name="Kim S."/>
            <person name="Choi T."/>
            <person name="Kim D."/>
            <person name="Ryu S."/>
            <person name="Kim W."/>
        </authorList>
    </citation>
    <scope>NUCLEOTIDE SEQUENCE [LARGE SCALE GENOMIC DNA]</scope>
    <source>
        <tissue evidence="1">Muscle</tissue>
    </source>
</reference>
<accession>A0A5B7FET8</accession>
<evidence type="ECO:0000313" key="2">
    <source>
        <dbReference type="Proteomes" id="UP000324222"/>
    </source>
</evidence>
<organism evidence="1 2">
    <name type="scientific">Portunus trituberculatus</name>
    <name type="common">Swimming crab</name>
    <name type="synonym">Neptunus trituberculatus</name>
    <dbReference type="NCBI Taxonomy" id="210409"/>
    <lineage>
        <taxon>Eukaryota</taxon>
        <taxon>Metazoa</taxon>
        <taxon>Ecdysozoa</taxon>
        <taxon>Arthropoda</taxon>
        <taxon>Crustacea</taxon>
        <taxon>Multicrustacea</taxon>
        <taxon>Malacostraca</taxon>
        <taxon>Eumalacostraca</taxon>
        <taxon>Eucarida</taxon>
        <taxon>Decapoda</taxon>
        <taxon>Pleocyemata</taxon>
        <taxon>Brachyura</taxon>
        <taxon>Eubrachyura</taxon>
        <taxon>Portunoidea</taxon>
        <taxon>Portunidae</taxon>
        <taxon>Portuninae</taxon>
        <taxon>Portunus</taxon>
    </lineage>
</organism>
<comment type="caution">
    <text evidence="1">The sequence shown here is derived from an EMBL/GenBank/DDBJ whole genome shotgun (WGS) entry which is preliminary data.</text>
</comment>
<dbReference type="AlphaFoldDB" id="A0A5B7FET8"/>
<protein>
    <submittedName>
        <fullName evidence="1">Uncharacterized protein</fullName>
    </submittedName>
</protein>
<keyword evidence="2" id="KW-1185">Reference proteome</keyword>
<gene>
    <name evidence="1" type="ORF">E2C01_037736</name>
</gene>